<sequence length="93" mass="9979">MDDPEWTDADLALLQSLDAAGTPIEQIARRLGRDPQAIEAHLPIARARKGVIPVPEPRASAPRWNGPDEEGDVGPPSGRDEADPSAWVHIGKS</sequence>
<feature type="region of interest" description="Disordered" evidence="1">
    <location>
        <begin position="50"/>
        <end position="93"/>
    </location>
</feature>
<accession>A0A2A4G236</accession>
<proteinExistence type="predicted"/>
<keyword evidence="3" id="KW-1185">Reference proteome</keyword>
<organism evidence="2 3">
    <name type="scientific">Rhizorhabdus dicambivorans</name>
    <dbReference type="NCBI Taxonomy" id="1850238"/>
    <lineage>
        <taxon>Bacteria</taxon>
        <taxon>Pseudomonadati</taxon>
        <taxon>Pseudomonadota</taxon>
        <taxon>Alphaproteobacteria</taxon>
        <taxon>Sphingomonadales</taxon>
        <taxon>Sphingomonadaceae</taxon>
        <taxon>Rhizorhabdus</taxon>
    </lineage>
</organism>
<evidence type="ECO:0000313" key="2">
    <source>
        <dbReference type="EMBL" id="PCE44086.1"/>
    </source>
</evidence>
<evidence type="ECO:0000256" key="1">
    <source>
        <dbReference type="SAM" id="MobiDB-lite"/>
    </source>
</evidence>
<dbReference type="OrthoDB" id="7573820at2"/>
<evidence type="ECO:0000313" key="3">
    <source>
        <dbReference type="Proteomes" id="UP000218934"/>
    </source>
</evidence>
<gene>
    <name evidence="2" type="ORF">COO09_00090</name>
</gene>
<dbReference type="EMBL" id="NWUF01000001">
    <property type="protein sequence ID" value="PCE44086.1"/>
    <property type="molecule type" value="Genomic_DNA"/>
</dbReference>
<reference evidence="2 3" key="1">
    <citation type="submission" date="2017-09" db="EMBL/GenBank/DDBJ databases">
        <title>The Catabolism of 3,6-Dichlorosalicylic acid is Initiated by the Cytochrome P450 Monooxygenase DsmABC in Rhizorhabdus dicambivorans Ndbn-20.</title>
        <authorList>
            <person name="Na L."/>
        </authorList>
    </citation>
    <scope>NUCLEOTIDE SEQUENCE [LARGE SCALE GENOMIC DNA]</scope>
    <source>
        <strain evidence="2 3">Ndbn-20m</strain>
    </source>
</reference>
<dbReference type="KEGG" id="rdi:CMV14_10705"/>
<comment type="caution">
    <text evidence="2">The sequence shown here is derived from an EMBL/GenBank/DDBJ whole genome shotgun (WGS) entry which is preliminary data.</text>
</comment>
<dbReference type="RefSeq" id="WP_066958894.1">
    <property type="nucleotide sequence ID" value="NZ_CP023449.1"/>
</dbReference>
<dbReference type="AlphaFoldDB" id="A0A2A4G236"/>
<name>A0A2A4G236_9SPHN</name>
<dbReference type="Proteomes" id="UP000218934">
    <property type="component" value="Unassembled WGS sequence"/>
</dbReference>
<protein>
    <submittedName>
        <fullName evidence="2">Uncharacterized protein</fullName>
    </submittedName>
</protein>